<dbReference type="OrthoDB" id="7700111at2759"/>
<comment type="caution">
    <text evidence="2">The sequence shown here is derived from an EMBL/GenBank/DDBJ whole genome shotgun (WGS) entry which is preliminary data.</text>
</comment>
<feature type="region of interest" description="Disordered" evidence="1">
    <location>
        <begin position="1"/>
        <end position="27"/>
    </location>
</feature>
<dbReference type="GO" id="GO:0003676">
    <property type="term" value="F:nucleic acid binding"/>
    <property type="evidence" value="ECO:0007669"/>
    <property type="project" value="InterPro"/>
</dbReference>
<dbReference type="AlphaFoldDB" id="A0A4Y2PEG1"/>
<reference evidence="2 3" key="1">
    <citation type="journal article" date="2019" name="Sci. Rep.">
        <title>Orb-weaving spider Araneus ventricosus genome elucidates the spidroin gene catalogue.</title>
        <authorList>
            <person name="Kono N."/>
            <person name="Nakamura H."/>
            <person name="Ohtoshi R."/>
            <person name="Moran D.A.P."/>
            <person name="Shinohara A."/>
            <person name="Yoshida Y."/>
            <person name="Fujiwara M."/>
            <person name="Mori M."/>
            <person name="Tomita M."/>
            <person name="Arakawa K."/>
        </authorList>
    </citation>
    <scope>NUCLEOTIDE SEQUENCE [LARGE SCALE GENOMIC DNA]</scope>
</reference>
<evidence type="ECO:0000313" key="2">
    <source>
        <dbReference type="EMBL" id="GBN48607.1"/>
    </source>
</evidence>
<evidence type="ECO:0008006" key="4">
    <source>
        <dbReference type="Google" id="ProtNLM"/>
    </source>
</evidence>
<protein>
    <recommendedName>
        <fullName evidence="4">Integrase catalytic domain-containing protein</fullName>
    </recommendedName>
</protein>
<gene>
    <name evidence="2" type="ORF">AVEN_161712_2</name>
</gene>
<evidence type="ECO:0000256" key="1">
    <source>
        <dbReference type="SAM" id="MobiDB-lite"/>
    </source>
</evidence>
<dbReference type="PANTHER" id="PTHR38681:SF1">
    <property type="entry name" value="RETROVIRUS-RELATED POL POLYPROTEIN FROM TRANSPOSON 412-LIKE PROTEIN"/>
    <property type="match status" value="1"/>
</dbReference>
<accession>A0A4Y2PEG1</accession>
<dbReference type="EMBL" id="BGPR01010897">
    <property type="protein sequence ID" value="GBN48607.1"/>
    <property type="molecule type" value="Genomic_DNA"/>
</dbReference>
<dbReference type="SUPFAM" id="SSF53098">
    <property type="entry name" value="Ribonuclease H-like"/>
    <property type="match status" value="1"/>
</dbReference>
<dbReference type="PANTHER" id="PTHR38681">
    <property type="entry name" value="RETROVIRUS-RELATED POL POLYPROTEIN FROM TRANSPOSON 412-LIKE PROTEIN-RELATED"/>
    <property type="match status" value="1"/>
</dbReference>
<dbReference type="InterPro" id="IPR012337">
    <property type="entry name" value="RNaseH-like_sf"/>
</dbReference>
<sequence length="145" mass="16610">MERIKGKEGTEESRHEGSEDPWIPQDSDTRTHLKMLTRMFGVQCIRTDAFHPSSNWRVESMHRPLKQALMCSKQTLFEPLALALLSLRTALQENIKATAAELAYGTSLRLPSQLFVDSNINVPLPDYLARLRSSCEFLDFKYIII</sequence>
<dbReference type="Gene3D" id="3.30.420.10">
    <property type="entry name" value="Ribonuclease H-like superfamily/Ribonuclease H"/>
    <property type="match status" value="1"/>
</dbReference>
<dbReference type="InterPro" id="IPR036397">
    <property type="entry name" value="RNaseH_sf"/>
</dbReference>
<proteinExistence type="predicted"/>
<organism evidence="2 3">
    <name type="scientific">Araneus ventricosus</name>
    <name type="common">Orbweaver spider</name>
    <name type="synonym">Epeira ventricosa</name>
    <dbReference type="NCBI Taxonomy" id="182803"/>
    <lineage>
        <taxon>Eukaryota</taxon>
        <taxon>Metazoa</taxon>
        <taxon>Ecdysozoa</taxon>
        <taxon>Arthropoda</taxon>
        <taxon>Chelicerata</taxon>
        <taxon>Arachnida</taxon>
        <taxon>Araneae</taxon>
        <taxon>Araneomorphae</taxon>
        <taxon>Entelegynae</taxon>
        <taxon>Araneoidea</taxon>
        <taxon>Araneidae</taxon>
        <taxon>Araneus</taxon>
    </lineage>
</organism>
<dbReference type="Proteomes" id="UP000499080">
    <property type="component" value="Unassembled WGS sequence"/>
</dbReference>
<name>A0A4Y2PEG1_ARAVE</name>
<feature type="compositionally biased region" description="Basic and acidic residues" evidence="1">
    <location>
        <begin position="1"/>
        <end position="18"/>
    </location>
</feature>
<evidence type="ECO:0000313" key="3">
    <source>
        <dbReference type="Proteomes" id="UP000499080"/>
    </source>
</evidence>
<keyword evidence="3" id="KW-1185">Reference proteome</keyword>